<dbReference type="EMBL" id="JAHRHJ020000002">
    <property type="protein sequence ID" value="KAH9324884.1"/>
    <property type="molecule type" value="Genomic_DNA"/>
</dbReference>
<keyword evidence="5" id="KW-1185">Reference proteome</keyword>
<dbReference type="EMBL" id="JAHRHJ020000002">
    <property type="protein sequence ID" value="KAH9324886.1"/>
    <property type="molecule type" value="Genomic_DNA"/>
</dbReference>
<protein>
    <recommendedName>
        <fullName evidence="2">LOB domain-containing protein</fullName>
    </recommendedName>
</protein>
<comment type="similarity">
    <text evidence="1">Belongs to the LOB domain-containing protein family.</text>
</comment>
<evidence type="ECO:0000313" key="3">
    <source>
        <dbReference type="EMBL" id="KAH9324884.1"/>
    </source>
</evidence>
<dbReference type="Proteomes" id="UP000824469">
    <property type="component" value="Unassembled WGS sequence"/>
</dbReference>
<sequence length="117" mass="12819">MALVGGRPPCGGCKVLRRKCVKECVFAPYFSTEKSGATQFAAIHKIFGASNFSKLLQRIESEEERSDAVVSISYEAQARVYDPINGCVSYIFALQHQLSQLQAELSIAKARLACISD</sequence>
<dbReference type="AlphaFoldDB" id="A0AA38GMA8"/>
<dbReference type="PROSITE" id="PS50891">
    <property type="entry name" value="LOB"/>
    <property type="match status" value="1"/>
</dbReference>
<evidence type="ECO:0000256" key="1">
    <source>
        <dbReference type="ARBA" id="ARBA00005474"/>
    </source>
</evidence>
<dbReference type="InterPro" id="IPR004883">
    <property type="entry name" value="LOB"/>
</dbReference>
<feature type="domain" description="LOB" evidence="2">
    <location>
        <begin position="8"/>
        <end position="112"/>
    </location>
</feature>
<dbReference type="OMA" id="LENCDIH"/>
<accession>A0AA38GMA8</accession>
<evidence type="ECO:0000313" key="5">
    <source>
        <dbReference type="Proteomes" id="UP000824469"/>
    </source>
</evidence>
<evidence type="ECO:0000259" key="2">
    <source>
        <dbReference type="PROSITE" id="PS50891"/>
    </source>
</evidence>
<reference evidence="3 5" key="1">
    <citation type="journal article" date="2021" name="Nat. Plants">
        <title>The Taxus genome provides insights into paclitaxel biosynthesis.</title>
        <authorList>
            <person name="Xiong X."/>
            <person name="Gou J."/>
            <person name="Liao Q."/>
            <person name="Li Y."/>
            <person name="Zhou Q."/>
            <person name="Bi G."/>
            <person name="Li C."/>
            <person name="Du R."/>
            <person name="Wang X."/>
            <person name="Sun T."/>
            <person name="Guo L."/>
            <person name="Liang H."/>
            <person name="Lu P."/>
            <person name="Wu Y."/>
            <person name="Zhang Z."/>
            <person name="Ro D.K."/>
            <person name="Shang Y."/>
            <person name="Huang S."/>
            <person name="Yan J."/>
        </authorList>
    </citation>
    <scope>NUCLEOTIDE SEQUENCE [LARGE SCALE GENOMIC DNA]</scope>
    <source>
        <strain evidence="3">Ta-2019</strain>
    </source>
</reference>
<proteinExistence type="inferred from homology"/>
<dbReference type="GO" id="GO:0009755">
    <property type="term" value="P:hormone-mediated signaling pathway"/>
    <property type="evidence" value="ECO:0007669"/>
    <property type="project" value="TreeGrafter"/>
</dbReference>
<name>A0AA38GMA8_TAXCH</name>
<organism evidence="3 5">
    <name type="scientific">Taxus chinensis</name>
    <name type="common">Chinese yew</name>
    <name type="synonym">Taxus wallichiana var. chinensis</name>
    <dbReference type="NCBI Taxonomy" id="29808"/>
    <lineage>
        <taxon>Eukaryota</taxon>
        <taxon>Viridiplantae</taxon>
        <taxon>Streptophyta</taxon>
        <taxon>Embryophyta</taxon>
        <taxon>Tracheophyta</taxon>
        <taxon>Spermatophyta</taxon>
        <taxon>Pinopsida</taxon>
        <taxon>Pinidae</taxon>
        <taxon>Conifers II</taxon>
        <taxon>Cupressales</taxon>
        <taxon>Taxaceae</taxon>
        <taxon>Taxus</taxon>
    </lineage>
</organism>
<dbReference type="GO" id="GO:0045893">
    <property type="term" value="P:positive regulation of DNA-templated transcription"/>
    <property type="evidence" value="ECO:0007669"/>
    <property type="project" value="TreeGrafter"/>
</dbReference>
<dbReference type="PANTHER" id="PTHR31529">
    <property type="entry name" value="LOB DOMAIN CONTAINING PROTEIN"/>
    <property type="match status" value="1"/>
</dbReference>
<dbReference type="PANTHER" id="PTHR31529:SF26">
    <property type="entry name" value="LOB DOMAIN-CONTAINING PROTEIN CRL1"/>
    <property type="match status" value="1"/>
</dbReference>
<evidence type="ECO:0000313" key="4">
    <source>
        <dbReference type="EMBL" id="KAH9324886.1"/>
    </source>
</evidence>
<comment type="caution">
    <text evidence="3">The sequence shown here is derived from an EMBL/GenBank/DDBJ whole genome shotgun (WGS) entry which is preliminary data.</text>
</comment>
<dbReference type="GO" id="GO:0005634">
    <property type="term" value="C:nucleus"/>
    <property type="evidence" value="ECO:0007669"/>
    <property type="project" value="TreeGrafter"/>
</dbReference>
<feature type="non-terminal residue" evidence="3">
    <location>
        <position position="117"/>
    </location>
</feature>
<gene>
    <name evidence="3" type="ORF">KI387_005062</name>
    <name evidence="4" type="ORF">KI387_005064</name>
</gene>
<dbReference type="Pfam" id="PF03195">
    <property type="entry name" value="LOB"/>
    <property type="match status" value="1"/>
</dbReference>